<dbReference type="NCBIfam" id="NF002348">
    <property type="entry name" value="PRK01310.1"/>
    <property type="match status" value="1"/>
</dbReference>
<name>A0A0J6SAK3_9HYPH</name>
<reference evidence="3 4" key="1">
    <citation type="submission" date="2015-03" db="EMBL/GenBank/DDBJ databases">
        <title>Genome sequencing of Methylobacterium aquaticum DSM16371 type strain.</title>
        <authorList>
            <person name="Chaudhry V."/>
            <person name="Patil P.B."/>
        </authorList>
    </citation>
    <scope>NUCLEOTIDE SEQUENCE [LARGE SCALE GENOMIC DNA]</scope>
    <source>
        <strain evidence="3 4">DSM 16371</strain>
    </source>
</reference>
<dbReference type="Pfam" id="PF02594">
    <property type="entry name" value="DUF167"/>
    <property type="match status" value="1"/>
</dbReference>
<evidence type="ECO:0000313" key="3">
    <source>
        <dbReference type="EMBL" id="KMO30694.1"/>
    </source>
</evidence>
<protein>
    <recommendedName>
        <fullName evidence="2">UPF0235 protein VP06_21075</fullName>
    </recommendedName>
</protein>
<organism evidence="3 4">
    <name type="scientific">Methylobacterium aquaticum</name>
    <dbReference type="NCBI Taxonomy" id="270351"/>
    <lineage>
        <taxon>Bacteria</taxon>
        <taxon>Pseudomonadati</taxon>
        <taxon>Pseudomonadota</taxon>
        <taxon>Alphaproteobacteria</taxon>
        <taxon>Hyphomicrobiales</taxon>
        <taxon>Methylobacteriaceae</taxon>
        <taxon>Methylobacterium</taxon>
    </lineage>
</organism>
<dbReference type="Proteomes" id="UP000035929">
    <property type="component" value="Unassembled WGS sequence"/>
</dbReference>
<gene>
    <name evidence="3" type="ORF">VP06_21075</name>
</gene>
<dbReference type="OrthoDB" id="9801972at2"/>
<evidence type="ECO:0000313" key="4">
    <source>
        <dbReference type="Proteomes" id="UP000035929"/>
    </source>
</evidence>
<accession>A0A0J6SAK3</accession>
<dbReference type="SMART" id="SM01152">
    <property type="entry name" value="DUF167"/>
    <property type="match status" value="1"/>
</dbReference>
<dbReference type="InterPro" id="IPR036591">
    <property type="entry name" value="YggU-like_sf"/>
</dbReference>
<comment type="caution">
    <text evidence="3">The sequence shown here is derived from an EMBL/GenBank/DDBJ whole genome shotgun (WGS) entry which is preliminary data.</text>
</comment>
<dbReference type="EMBL" id="LABX01000167">
    <property type="protein sequence ID" value="KMO30694.1"/>
    <property type="molecule type" value="Genomic_DNA"/>
</dbReference>
<proteinExistence type="inferred from homology"/>
<dbReference type="HAMAP" id="MF_00634">
    <property type="entry name" value="UPF0235"/>
    <property type="match status" value="1"/>
</dbReference>
<sequence>MTARPWRITPEGIEVRVRATPRGGRDALDGIETRDDGAAVLKVRVRAAPEDGAANAAVRDVLRRALGLPASAVALTTGATARIKQFRIAGDGPALAARLDGLTETPSKGGA</sequence>
<comment type="similarity">
    <text evidence="1 2">Belongs to the UPF0235 family.</text>
</comment>
<dbReference type="AlphaFoldDB" id="A0A0J6SAK3"/>
<dbReference type="InterPro" id="IPR003746">
    <property type="entry name" value="DUF167"/>
</dbReference>
<dbReference type="RefSeq" id="WP_048465733.1">
    <property type="nucleotide sequence ID" value="NZ_LABX01000167.1"/>
</dbReference>
<dbReference type="NCBIfam" id="TIGR00251">
    <property type="entry name" value="DUF167 family protein"/>
    <property type="match status" value="1"/>
</dbReference>
<dbReference type="SUPFAM" id="SSF69786">
    <property type="entry name" value="YggU-like"/>
    <property type="match status" value="1"/>
</dbReference>
<dbReference type="PATRIC" id="fig|270351.6.peg.1952"/>
<evidence type="ECO:0000256" key="2">
    <source>
        <dbReference type="HAMAP-Rule" id="MF_00634"/>
    </source>
</evidence>
<evidence type="ECO:0000256" key="1">
    <source>
        <dbReference type="ARBA" id="ARBA00010364"/>
    </source>
</evidence>
<dbReference type="Gene3D" id="3.30.1200.10">
    <property type="entry name" value="YggU-like"/>
    <property type="match status" value="1"/>
</dbReference>